<accession>A0A834Z709</accession>
<name>A0A834Z709_TETSI</name>
<feature type="compositionally biased region" description="Basic and acidic residues" evidence="1">
    <location>
        <begin position="161"/>
        <end position="170"/>
    </location>
</feature>
<dbReference type="InterPro" id="IPR029071">
    <property type="entry name" value="Ubiquitin-like_domsf"/>
</dbReference>
<dbReference type="CDD" id="cd17058">
    <property type="entry name" value="Ubl_SNRNP25"/>
    <property type="match status" value="1"/>
</dbReference>
<dbReference type="Gene3D" id="3.10.20.90">
    <property type="entry name" value="Phosphatidylinositol 3-kinase Catalytic Subunit, Chain A, domain 1"/>
    <property type="match status" value="1"/>
</dbReference>
<dbReference type="PANTHER" id="PTHR14942:SF9">
    <property type="entry name" value="OS02G0188500 PROTEIN"/>
    <property type="match status" value="1"/>
</dbReference>
<keyword evidence="4" id="KW-1185">Reference proteome</keyword>
<reference evidence="3 4" key="1">
    <citation type="submission" date="2020-04" db="EMBL/GenBank/DDBJ databases">
        <title>Plant Genome Project.</title>
        <authorList>
            <person name="Zhang R.-G."/>
        </authorList>
    </citation>
    <scope>NUCLEOTIDE SEQUENCE [LARGE SCALE GENOMIC DNA]</scope>
    <source>
        <strain evidence="3">YNK0</strain>
        <tissue evidence="3">Leaf</tissue>
    </source>
</reference>
<feature type="region of interest" description="Disordered" evidence="1">
    <location>
        <begin position="155"/>
        <end position="178"/>
    </location>
</feature>
<dbReference type="OMA" id="FEIHVGR"/>
<comment type="caution">
    <text evidence="3">The sequence shown here is derived from an EMBL/GenBank/DDBJ whole genome shotgun (WGS) entry which is preliminary data.</text>
</comment>
<dbReference type="SUPFAM" id="SSF54236">
    <property type="entry name" value="Ubiquitin-like"/>
    <property type="match status" value="1"/>
</dbReference>
<protein>
    <recommendedName>
        <fullName evidence="2">SNRNP25 ubiquitin-like domain-containing protein</fullName>
    </recommendedName>
</protein>
<gene>
    <name evidence="3" type="ORF">HHK36_013914</name>
</gene>
<organism evidence="3 4">
    <name type="scientific">Tetracentron sinense</name>
    <name type="common">Spur-leaf</name>
    <dbReference type="NCBI Taxonomy" id="13715"/>
    <lineage>
        <taxon>Eukaryota</taxon>
        <taxon>Viridiplantae</taxon>
        <taxon>Streptophyta</taxon>
        <taxon>Embryophyta</taxon>
        <taxon>Tracheophyta</taxon>
        <taxon>Spermatophyta</taxon>
        <taxon>Magnoliopsida</taxon>
        <taxon>Trochodendrales</taxon>
        <taxon>Trochodendraceae</taxon>
        <taxon>Tetracentron</taxon>
    </lineage>
</organism>
<evidence type="ECO:0000313" key="3">
    <source>
        <dbReference type="EMBL" id="KAF8400615.1"/>
    </source>
</evidence>
<dbReference type="InterPro" id="IPR039690">
    <property type="entry name" value="SNRNP25"/>
</dbReference>
<dbReference type="GO" id="GO:0000398">
    <property type="term" value="P:mRNA splicing, via spliceosome"/>
    <property type="evidence" value="ECO:0007669"/>
    <property type="project" value="InterPro"/>
</dbReference>
<dbReference type="InterPro" id="IPR040610">
    <property type="entry name" value="SNRNP25_ubiquitin"/>
</dbReference>
<evidence type="ECO:0000313" key="4">
    <source>
        <dbReference type="Proteomes" id="UP000655225"/>
    </source>
</evidence>
<dbReference type="OrthoDB" id="72819at2759"/>
<sequence>MQSIGKNGIPRVLLDRRRNGVPYFSPLLLNNGLRRSFSYHKLPQQLIKLSILKLDGSCFDVQVARIASVAELKQAVEDVFSQSPKEGQGKISWSHVWGHFCLCYEGQKLVNDKAYIQNFRIKDGDQLHFIRHLSITYNAVKRRSKTRGIDYKQYTMSSSESDAREEKELNGEYDDGGDDQEESFKHHYYAEEDEGFIGGSEFKLAHFLRGWLSYSRLWYVGRTRSEGKARPSRFSRHWLGGGPKMIQL</sequence>
<dbReference type="PANTHER" id="PTHR14942">
    <property type="entry name" value="U11/U12 SMALL NUCLEAR RIBONUCLEOPROTEIN 25 KDA PROTEIN"/>
    <property type="match status" value="1"/>
</dbReference>
<proteinExistence type="predicted"/>
<feature type="domain" description="SNRNP25 ubiquitin-like" evidence="2">
    <location>
        <begin position="47"/>
        <end position="133"/>
    </location>
</feature>
<dbReference type="Pfam" id="PF18036">
    <property type="entry name" value="Ubiquitin_4"/>
    <property type="match status" value="1"/>
</dbReference>
<dbReference type="Proteomes" id="UP000655225">
    <property type="component" value="Unassembled WGS sequence"/>
</dbReference>
<evidence type="ECO:0000256" key="1">
    <source>
        <dbReference type="SAM" id="MobiDB-lite"/>
    </source>
</evidence>
<evidence type="ECO:0000259" key="2">
    <source>
        <dbReference type="Pfam" id="PF18036"/>
    </source>
</evidence>
<dbReference type="EMBL" id="JABCRI010000009">
    <property type="protein sequence ID" value="KAF8400615.1"/>
    <property type="molecule type" value="Genomic_DNA"/>
</dbReference>
<dbReference type="AlphaFoldDB" id="A0A834Z709"/>